<dbReference type="PANTHER" id="PTHR40094">
    <property type="entry name" value="ALPHA-2-MACROGLOBULIN HOMOLOG"/>
    <property type="match status" value="1"/>
</dbReference>
<gene>
    <name evidence="3" type="ORF">B5G41_08455</name>
</gene>
<feature type="domain" description="Alpha-2-macroglobulin" evidence="2">
    <location>
        <begin position="1357"/>
        <end position="1446"/>
    </location>
</feature>
<dbReference type="Proteomes" id="UP000195772">
    <property type="component" value="Unassembled WGS sequence"/>
</dbReference>
<dbReference type="SUPFAM" id="SSF49464">
    <property type="entry name" value="Carboxypeptidase regulatory domain-like"/>
    <property type="match status" value="1"/>
</dbReference>
<dbReference type="Pfam" id="PF13715">
    <property type="entry name" value="CarbopepD_reg_2"/>
    <property type="match status" value="1"/>
</dbReference>
<dbReference type="EMBL" id="NFHB01000005">
    <property type="protein sequence ID" value="OUN03070.1"/>
    <property type="molecule type" value="Genomic_DNA"/>
</dbReference>
<evidence type="ECO:0000256" key="1">
    <source>
        <dbReference type="SAM" id="SignalP"/>
    </source>
</evidence>
<dbReference type="InterPro" id="IPR051802">
    <property type="entry name" value="YfhM-like"/>
</dbReference>
<dbReference type="SUPFAM" id="SSF48239">
    <property type="entry name" value="Terpenoid cyclases/Protein prenyltransferases"/>
    <property type="match status" value="1"/>
</dbReference>
<dbReference type="GO" id="GO:0004866">
    <property type="term" value="F:endopeptidase inhibitor activity"/>
    <property type="evidence" value="ECO:0007669"/>
    <property type="project" value="InterPro"/>
</dbReference>
<evidence type="ECO:0000313" key="3">
    <source>
        <dbReference type="EMBL" id="OUN03070.1"/>
    </source>
</evidence>
<accession>A0A1Y3R2P2</accession>
<dbReference type="SUPFAM" id="SSF56935">
    <property type="entry name" value="Porins"/>
    <property type="match status" value="1"/>
</dbReference>
<name>A0A1Y3R2P2_9BACT</name>
<dbReference type="InterPro" id="IPR001599">
    <property type="entry name" value="Macroglobln_a2"/>
</dbReference>
<dbReference type="Pfam" id="PF00207">
    <property type="entry name" value="A2M"/>
    <property type="match status" value="1"/>
</dbReference>
<dbReference type="OrthoDB" id="9767116at2"/>
<dbReference type="InterPro" id="IPR041246">
    <property type="entry name" value="Bact_MG10"/>
</dbReference>
<dbReference type="InterPro" id="IPR008930">
    <property type="entry name" value="Terpenoid_cyclase/PrenylTrfase"/>
</dbReference>
<dbReference type="Pfam" id="PF17973">
    <property type="entry name" value="bMG10"/>
    <property type="match status" value="1"/>
</dbReference>
<proteinExistence type="predicted"/>
<comment type="caution">
    <text evidence="3">The sequence shown here is derived from an EMBL/GenBank/DDBJ whole genome shotgun (WGS) entry which is preliminary data.</text>
</comment>
<dbReference type="SMART" id="SM01360">
    <property type="entry name" value="A2M"/>
    <property type="match status" value="1"/>
</dbReference>
<protein>
    <recommendedName>
        <fullName evidence="2">Alpha-2-macroglobulin domain-containing protein</fullName>
    </recommendedName>
</protein>
<dbReference type="Gene3D" id="1.50.10.20">
    <property type="match status" value="1"/>
</dbReference>
<dbReference type="eggNOG" id="COG2373">
    <property type="taxonomic scope" value="Bacteria"/>
</dbReference>
<dbReference type="Gene3D" id="2.60.40.1120">
    <property type="entry name" value="Carboxypeptidase-like, regulatory domain"/>
    <property type="match status" value="1"/>
</dbReference>
<dbReference type="InterPro" id="IPR037066">
    <property type="entry name" value="Plug_dom_sf"/>
</dbReference>
<dbReference type="Pfam" id="PF07715">
    <property type="entry name" value="Plug"/>
    <property type="match status" value="1"/>
</dbReference>
<dbReference type="InterPro" id="IPR012910">
    <property type="entry name" value="Plug_dom"/>
</dbReference>
<organism evidence="3 4">
    <name type="scientific">Alistipes onderdonkii</name>
    <dbReference type="NCBI Taxonomy" id="328813"/>
    <lineage>
        <taxon>Bacteria</taxon>
        <taxon>Pseudomonadati</taxon>
        <taxon>Bacteroidota</taxon>
        <taxon>Bacteroidia</taxon>
        <taxon>Bacteroidales</taxon>
        <taxon>Rikenellaceae</taxon>
        <taxon>Alistipes</taxon>
    </lineage>
</organism>
<evidence type="ECO:0000259" key="2">
    <source>
        <dbReference type="SMART" id="SM01360"/>
    </source>
</evidence>
<evidence type="ECO:0000313" key="4">
    <source>
        <dbReference type="Proteomes" id="UP000195772"/>
    </source>
</evidence>
<feature type="signal peptide" evidence="1">
    <location>
        <begin position="1"/>
        <end position="19"/>
    </location>
</feature>
<reference evidence="4" key="1">
    <citation type="submission" date="2017-04" db="EMBL/GenBank/DDBJ databases">
        <title>Function of individual gut microbiota members based on whole genome sequencing of pure cultures obtained from chicken caecum.</title>
        <authorList>
            <person name="Medvecky M."/>
            <person name="Cejkova D."/>
            <person name="Polansky O."/>
            <person name="Karasova D."/>
            <person name="Kubasova T."/>
            <person name="Cizek A."/>
            <person name="Rychlik I."/>
        </authorList>
    </citation>
    <scope>NUCLEOTIDE SEQUENCE [LARGE SCALE GENOMIC DNA]</scope>
    <source>
        <strain evidence="4">An90</strain>
    </source>
</reference>
<dbReference type="RefSeq" id="WP_087402345.1">
    <property type="nucleotide sequence ID" value="NZ_NFHB01000005.1"/>
</dbReference>
<keyword evidence="1" id="KW-0732">Signal</keyword>
<feature type="chain" id="PRO_5012802381" description="Alpha-2-macroglobulin domain-containing protein" evidence="1">
    <location>
        <begin position="20"/>
        <end position="2006"/>
    </location>
</feature>
<dbReference type="InterPro" id="IPR008969">
    <property type="entry name" value="CarboxyPept-like_regulatory"/>
</dbReference>
<dbReference type="Gene3D" id="2.170.130.10">
    <property type="entry name" value="TonB-dependent receptor, plug domain"/>
    <property type="match status" value="1"/>
</dbReference>
<sequence>MKYCSTILVGLLCTAACLAQTPLPESRRTSPEIFIYKPDARELRELHVKGKAPDEGMLHTFVGKYTASGKIPQLPRGNYLRVWTDGNKLVYGDHVVDNFYYRLVRDEQVMLILCDTLGNIIDDAVVRRGSKRMEYDPGTRTYNLPRIRGEEATVEVNNDGVLHYITIANEPDYTYRPGFLKTAWGKVKTAFKRVFAPGKLPARDKYDGFVVFSKPRYKPGETVKFKAHINRKGKPLDGKVDVALVSYYSPSIDTTLVSLAPYRPGMYEWEFRLSDSLRLRLDKDYTLRFRTGDKHANDITGRFRYEEYELGKLTFTARADKQKYARGDTVRISLSAVDENNMPVYDGRVKVLVKPARYMGCKFLARTAFVPDRLWEHTFDMEGKSTKEIILPDSIFVDGVSMYYNVACSFFDAGNECRDERISLYRDARRRRIDYSAGQGMLALRELYDGKSVESRALVTTYNPEYGIVWQDSVTLPCSVPLSWIVSEYEVQSATASEDIEVGKLPGELIGHRFFRRDGTVRLVVDNPAKFPFWYTICMGDKTIAKGYATELDFARKDNGRKGYSMQIAYLQGENARTIRGELPFTEKNISMEVTTAATVYPGQSAKVEVAVKDRKGRPVKNADVTAYAFTSKFEALPPAVAIYGKSASGKAITPKNYEADEEFLFDIRTGMDWPLWRQRMGLDSIEYYKFLYPEPFYAYTEEAPGRLTQLSPYVVVDGEVQGIHVLWIDEQPHYFKQAQQLTPYSFPIWPGLHTLRLRTYDREVTVENVYAGEGLKTIVSVDGGQSAVRPGEAPGDNRPVRISVREYDRKEKGMLTQRETALLTRHMITVDNTFGKATLLTGQPGRQSSYSVETELPGIINAGGVCYYLNGAQKQARRYRRYRPQAEAAILAGPFPYRGFTTGGIQVGTLYSDTLAVNSFEIEGGYRYDIRNNYLKQQSWEQNPIQRQLEPFTQAVCFGQDALTAEAIRGIFRRRLADMVENESGLISAVPPISLMDSCRLQLAPGKLADGTRAQPIMVLLQSTGKYPASRLYYGTTTEIDRLPEGNLRVDLIFRDTTRCSATIRLRKGGINYLRMDSLVKEPADDRSRALFGKLERMLRVSRPAAPLADYKPAEAERDNPLRNPGRISEANLTGKVVTGTVRDPDGEPIAGASVQIDGTDTGAVTDTAGKFTLSDTGRGTLVVSYIGYRNFATKLISGYDYNIVLEEDYNALEEVVVVAYGKSGKRAVVGSRANSATITTEVAFAEFDEQTETLPSTLAGMAAGIQVRGAGTIAGQAPMIVVNGVPYDGALSDFDRGSILSMNLVRDANTAIYGARAANGIIFIETSDRNAAGGDGFPLEAGMPNTLRTDFHDDAFWRPRLTTDKAGRLTFEVTYPDDITSWDANFIAVGGRRQADRKHLRIKSYKPLNAQLSVPRFAIAGDSLNAAGRLTNHTGDTLSVRRTIETDGQTAEKQIRIATSHTDAIPAVAGDADSIRIVYSLTTPGGYFDGERRAIPIYKAGILETHGEFAVLNDTAALRFTPDPALGTVTIHAEASAMQAFLDEIENIDLYPHLCNEQMASKVKALLSKKRIYTLFGRKFKDDDKVTNLLRKLAANQNDGKLWGWWNREQTELWISQQVVEALLDAETEGYKTGLDRQALTDALLAGLNRRMPAAASDSTGMRKNELLSLVGLLRKLDARIDYPRYCAFIASIPDATLGNRLRTAEMLQQFAPDGMPAADSLLALASRTMMGSLYWRDKTPREPTLRRFAQPDMSDVENTLTAYRILRAAGNRKAELEKIRNYFFEQRKSGSWRNTYESSRIVETIMPDMLEKDGGTFREASLTIDGQRFGKFPLTRTYEPGKEITVRKEGSMPVFFTAYQQAWNDKPEPAAEGFSVSTRFRKNGKPVTTLHAGERVELVATVTADSDAEYVMVEIPIPAGCSYDSKEKGDFWKEAHREYYKEKVAVFCNKLRKGTHTFTVRLLPRYTGSYRLNPARAELMYYPVFHGRNEMKKCGVAEAQEAR</sequence>
<dbReference type="PANTHER" id="PTHR40094:SF1">
    <property type="entry name" value="UBIQUITIN DOMAIN-CONTAINING PROTEIN"/>
    <property type="match status" value="1"/>
</dbReference>